<dbReference type="PANTHER" id="PTHR11076:SF35">
    <property type="entry name" value="DNA REPAIR PROTEIN HOMOLOG YOBH"/>
    <property type="match status" value="1"/>
</dbReference>
<dbReference type="SUPFAM" id="SSF100879">
    <property type="entry name" value="Lesion bypass DNA polymerase (Y-family), little finger domain"/>
    <property type="match status" value="1"/>
</dbReference>
<dbReference type="AlphaFoldDB" id="A0A9D1GQL6"/>
<organism evidence="3 4">
    <name type="scientific">Candidatus Pelethenecus faecipullorum</name>
    <dbReference type="NCBI Taxonomy" id="2840900"/>
    <lineage>
        <taxon>Bacteria</taxon>
        <taxon>Bacillati</taxon>
        <taxon>Mycoplasmatota</taxon>
        <taxon>Mollicutes</taxon>
        <taxon>Candidatus Pelethenecus</taxon>
    </lineage>
</organism>
<dbReference type="Gene3D" id="1.10.150.20">
    <property type="entry name" value="5' to 3' exonuclease, C-terminal subdomain"/>
    <property type="match status" value="1"/>
</dbReference>
<dbReference type="Proteomes" id="UP000886758">
    <property type="component" value="Unassembled WGS sequence"/>
</dbReference>
<reference evidence="3" key="2">
    <citation type="journal article" date="2021" name="PeerJ">
        <title>Extensive microbial diversity within the chicken gut microbiome revealed by metagenomics and culture.</title>
        <authorList>
            <person name="Gilroy R."/>
            <person name="Ravi A."/>
            <person name="Getino M."/>
            <person name="Pursley I."/>
            <person name="Horton D.L."/>
            <person name="Alikhan N.F."/>
            <person name="Baker D."/>
            <person name="Gharbi K."/>
            <person name="Hall N."/>
            <person name="Watson M."/>
            <person name="Adriaenssens E.M."/>
            <person name="Foster-Nyarko E."/>
            <person name="Jarju S."/>
            <person name="Secka A."/>
            <person name="Antonio M."/>
            <person name="Oren A."/>
            <person name="Chaudhuri R.R."/>
            <person name="La Ragione R."/>
            <person name="Hildebrand F."/>
            <person name="Pallen M.J."/>
        </authorList>
    </citation>
    <scope>NUCLEOTIDE SEQUENCE</scope>
    <source>
        <strain evidence="3">ChiW17-6978</strain>
    </source>
</reference>
<protein>
    <submittedName>
        <fullName evidence="3">DNA repair protein</fullName>
    </submittedName>
</protein>
<dbReference type="Pfam" id="PF00817">
    <property type="entry name" value="IMS"/>
    <property type="match status" value="1"/>
</dbReference>
<dbReference type="InterPro" id="IPR050116">
    <property type="entry name" value="DNA_polymerase-Y"/>
</dbReference>
<comment type="similarity">
    <text evidence="1">Belongs to the DNA polymerase type-Y family.</text>
</comment>
<feature type="domain" description="UmuC" evidence="2">
    <location>
        <begin position="6"/>
        <end position="195"/>
    </location>
</feature>
<name>A0A9D1GQL6_9MOLU</name>
<accession>A0A9D1GQL6</accession>
<dbReference type="GO" id="GO:0006281">
    <property type="term" value="P:DNA repair"/>
    <property type="evidence" value="ECO:0007669"/>
    <property type="project" value="InterPro"/>
</dbReference>
<dbReference type="PANTHER" id="PTHR11076">
    <property type="entry name" value="DNA REPAIR POLYMERASE UMUC / TRANSFERASE FAMILY MEMBER"/>
    <property type="match status" value="1"/>
</dbReference>
<evidence type="ECO:0000256" key="1">
    <source>
        <dbReference type="ARBA" id="ARBA00010945"/>
    </source>
</evidence>
<evidence type="ECO:0000259" key="2">
    <source>
        <dbReference type="PROSITE" id="PS50173"/>
    </source>
</evidence>
<comment type="caution">
    <text evidence="3">The sequence shown here is derived from an EMBL/GenBank/DDBJ whole genome shotgun (WGS) entry which is preliminary data.</text>
</comment>
<dbReference type="InterPro" id="IPR001126">
    <property type="entry name" value="UmuC"/>
</dbReference>
<dbReference type="GO" id="GO:0003684">
    <property type="term" value="F:damaged DNA binding"/>
    <property type="evidence" value="ECO:0007669"/>
    <property type="project" value="InterPro"/>
</dbReference>
<dbReference type="EMBL" id="DVLF01000108">
    <property type="protein sequence ID" value="HIT50082.1"/>
    <property type="molecule type" value="Genomic_DNA"/>
</dbReference>
<evidence type="ECO:0000313" key="3">
    <source>
        <dbReference type="EMBL" id="HIT50082.1"/>
    </source>
</evidence>
<reference evidence="3" key="1">
    <citation type="submission" date="2020-10" db="EMBL/GenBank/DDBJ databases">
        <authorList>
            <person name="Gilroy R."/>
        </authorList>
    </citation>
    <scope>NUCLEOTIDE SEQUENCE</scope>
    <source>
        <strain evidence="3">ChiW17-6978</strain>
    </source>
</reference>
<evidence type="ECO:0000313" key="4">
    <source>
        <dbReference type="Proteomes" id="UP000886758"/>
    </source>
</evidence>
<dbReference type="GO" id="GO:0003887">
    <property type="term" value="F:DNA-directed DNA polymerase activity"/>
    <property type="evidence" value="ECO:0007669"/>
    <property type="project" value="TreeGrafter"/>
</dbReference>
<dbReference type="InterPro" id="IPR043502">
    <property type="entry name" value="DNA/RNA_pol_sf"/>
</dbReference>
<dbReference type="InterPro" id="IPR017961">
    <property type="entry name" value="DNA_pol_Y-fam_little_finger"/>
</dbReference>
<dbReference type="Gene3D" id="3.30.70.270">
    <property type="match status" value="1"/>
</dbReference>
<dbReference type="InterPro" id="IPR036775">
    <property type="entry name" value="DNA_pol_Y-fam_lit_finger_sf"/>
</dbReference>
<dbReference type="Pfam" id="PF11799">
    <property type="entry name" value="IMS_C"/>
    <property type="match status" value="1"/>
</dbReference>
<dbReference type="PROSITE" id="PS50173">
    <property type="entry name" value="UMUC"/>
    <property type="match status" value="1"/>
</dbReference>
<proteinExistence type="inferred from homology"/>
<dbReference type="GO" id="GO:0009432">
    <property type="term" value="P:SOS response"/>
    <property type="evidence" value="ECO:0007669"/>
    <property type="project" value="TreeGrafter"/>
</dbReference>
<dbReference type="Gene3D" id="3.30.1490.100">
    <property type="entry name" value="DNA polymerase, Y-family, little finger domain"/>
    <property type="match status" value="1"/>
</dbReference>
<dbReference type="InterPro" id="IPR043128">
    <property type="entry name" value="Rev_trsase/Diguanyl_cyclase"/>
</dbReference>
<sequence>MAIRYYLCIDLISFYASVECVERGLDPLSTRLVVADLKRGKGAICLAVSKALKVCGIKNRCRLYEIPDTISYIVAPPQMKKYIRYSAEIYAIYLRYVAPSDLHPYSIDEVFLDITDYLLLYQTTPFHLARAFQKKIMDELGLPSTVGIGTNLYLSKISLDLLAKKAVNGMAYLDEEGYRKYLWDYLPLSDFWQIANGIEKRLHRMGIETMRQLANSDPHDLKKEFGVVSEMLLDHAWGKEPIGIADIKAYKIHSRNLSRSQVLAENYDYEHGFLIVKEMVESLCLELQQEHLITSAIRLKIGYAKPYPEVAASKTMAVCTNTYNSIIPYFKDLYRRIVDPLYPIRKVGISFCRITHETFERLDLFTSYEAVNKERKLGQTIARLKLKYGKNSLLKAMDLEEGATTRKRNHLIGGHQAEEEKRSI</sequence>
<dbReference type="GO" id="GO:0005829">
    <property type="term" value="C:cytosol"/>
    <property type="evidence" value="ECO:0007669"/>
    <property type="project" value="TreeGrafter"/>
</dbReference>
<dbReference type="GO" id="GO:0042276">
    <property type="term" value="P:error-prone translesion synthesis"/>
    <property type="evidence" value="ECO:0007669"/>
    <property type="project" value="TreeGrafter"/>
</dbReference>
<dbReference type="SUPFAM" id="SSF56672">
    <property type="entry name" value="DNA/RNA polymerases"/>
    <property type="match status" value="1"/>
</dbReference>
<dbReference type="Gene3D" id="3.40.1170.60">
    <property type="match status" value="1"/>
</dbReference>
<gene>
    <name evidence="3" type="ORF">IAD46_03545</name>
</gene>